<dbReference type="AlphaFoldDB" id="A0A812QES9"/>
<reference evidence="1" key="1">
    <citation type="submission" date="2021-02" db="EMBL/GenBank/DDBJ databases">
        <authorList>
            <person name="Dougan E. K."/>
            <person name="Rhodes N."/>
            <person name="Thang M."/>
            <person name="Chan C."/>
        </authorList>
    </citation>
    <scope>NUCLEOTIDE SEQUENCE</scope>
</reference>
<gene>
    <name evidence="1" type="ORF">SPIL2461_LOCUS9366</name>
</gene>
<name>A0A812QES9_SYMPI</name>
<feature type="non-terminal residue" evidence="1">
    <location>
        <position position="1"/>
    </location>
</feature>
<proteinExistence type="predicted"/>
<dbReference type="Proteomes" id="UP000649617">
    <property type="component" value="Unassembled WGS sequence"/>
</dbReference>
<evidence type="ECO:0000313" key="1">
    <source>
        <dbReference type="EMBL" id="CAE7383560.1"/>
    </source>
</evidence>
<organism evidence="1 2">
    <name type="scientific">Symbiodinium pilosum</name>
    <name type="common">Dinoflagellate</name>
    <dbReference type="NCBI Taxonomy" id="2952"/>
    <lineage>
        <taxon>Eukaryota</taxon>
        <taxon>Sar</taxon>
        <taxon>Alveolata</taxon>
        <taxon>Dinophyceae</taxon>
        <taxon>Suessiales</taxon>
        <taxon>Symbiodiniaceae</taxon>
        <taxon>Symbiodinium</taxon>
    </lineage>
</organism>
<evidence type="ECO:0000313" key="2">
    <source>
        <dbReference type="Proteomes" id="UP000649617"/>
    </source>
</evidence>
<keyword evidence="2" id="KW-1185">Reference proteome</keyword>
<accession>A0A812QES9</accession>
<comment type="caution">
    <text evidence="1">The sequence shown here is derived from an EMBL/GenBank/DDBJ whole genome shotgun (WGS) entry which is preliminary data.</text>
</comment>
<sequence length="144" mass="15662">MQPGEGGEGTDSEKVTKCVTAILNNLRGQMPATWQENMLPMDDLRAEAMKSEDATSKDAQLKALATMAAPSLLGVPENATPCGVENFGVPTVKLQDTRLKYFRWVSGGRIVVMADVTEMSRHFRTSSLSDLKQCLESIDPATMP</sequence>
<protein>
    <submittedName>
        <fullName evidence="1">Uncharacterized protein</fullName>
    </submittedName>
</protein>
<dbReference type="EMBL" id="CAJNIZ010016256">
    <property type="protein sequence ID" value="CAE7383560.1"/>
    <property type="molecule type" value="Genomic_DNA"/>
</dbReference>